<accession>A0A1J6K9F2</accession>
<keyword evidence="4" id="KW-1185">Reference proteome</keyword>
<feature type="region of interest" description="Disordered" evidence="1">
    <location>
        <begin position="66"/>
        <end position="113"/>
    </location>
</feature>
<evidence type="ECO:0000256" key="1">
    <source>
        <dbReference type="SAM" id="MobiDB-lite"/>
    </source>
</evidence>
<name>A0A1J6K9F2_NICAT</name>
<comment type="caution">
    <text evidence="3">The sequence shown here is derived from an EMBL/GenBank/DDBJ whole genome shotgun (WGS) entry which is preliminary data.</text>
</comment>
<evidence type="ECO:0000313" key="3">
    <source>
        <dbReference type="EMBL" id="OIT18671.1"/>
    </source>
</evidence>
<feature type="domain" description="DUF4283" evidence="2">
    <location>
        <begin position="1"/>
        <end position="64"/>
    </location>
</feature>
<feature type="non-terminal residue" evidence="3">
    <location>
        <position position="1"/>
    </location>
</feature>
<dbReference type="Gramene" id="OIT18671">
    <property type="protein sequence ID" value="OIT18671"/>
    <property type="gene ID" value="A4A49_54532"/>
</dbReference>
<feature type="compositionally biased region" description="Polar residues" evidence="1">
    <location>
        <begin position="66"/>
        <end position="77"/>
    </location>
</feature>
<dbReference type="Proteomes" id="UP000187609">
    <property type="component" value="Unassembled WGS sequence"/>
</dbReference>
<feature type="compositionally biased region" description="Basic and acidic residues" evidence="1">
    <location>
        <begin position="103"/>
        <end position="113"/>
    </location>
</feature>
<dbReference type="EMBL" id="MJEQ01020119">
    <property type="protein sequence ID" value="OIT18671.1"/>
    <property type="molecule type" value="Genomic_DNA"/>
</dbReference>
<dbReference type="Pfam" id="PF14111">
    <property type="entry name" value="DUF4283"/>
    <property type="match status" value="1"/>
</dbReference>
<reference evidence="3" key="1">
    <citation type="submission" date="2016-11" db="EMBL/GenBank/DDBJ databases">
        <title>The genome of Nicotiana attenuata.</title>
        <authorList>
            <person name="Xu S."/>
            <person name="Brockmoeller T."/>
            <person name="Gaquerel E."/>
            <person name="Navarro A."/>
            <person name="Kuhl H."/>
            <person name="Gase K."/>
            <person name="Ling Z."/>
            <person name="Zhou W."/>
            <person name="Kreitzer C."/>
            <person name="Stanke M."/>
            <person name="Tang H."/>
            <person name="Lyons E."/>
            <person name="Pandey P."/>
            <person name="Pandey S.P."/>
            <person name="Timmermann B."/>
            <person name="Baldwin I.T."/>
        </authorList>
    </citation>
    <scope>NUCLEOTIDE SEQUENCE [LARGE SCALE GENOMIC DNA]</scope>
    <source>
        <strain evidence="3">UT</strain>
    </source>
</reference>
<dbReference type="AlphaFoldDB" id="A0A1J6K9F2"/>
<proteinExistence type="predicted"/>
<gene>
    <name evidence="3" type="ORF">A4A49_54532</name>
</gene>
<dbReference type="InterPro" id="IPR025558">
    <property type="entry name" value="DUF4283"/>
</dbReference>
<organism evidence="3 4">
    <name type="scientific">Nicotiana attenuata</name>
    <name type="common">Coyote tobacco</name>
    <dbReference type="NCBI Taxonomy" id="49451"/>
    <lineage>
        <taxon>Eukaryota</taxon>
        <taxon>Viridiplantae</taxon>
        <taxon>Streptophyta</taxon>
        <taxon>Embryophyta</taxon>
        <taxon>Tracheophyta</taxon>
        <taxon>Spermatophyta</taxon>
        <taxon>Magnoliopsida</taxon>
        <taxon>eudicotyledons</taxon>
        <taxon>Gunneridae</taxon>
        <taxon>Pentapetalae</taxon>
        <taxon>asterids</taxon>
        <taxon>lamiids</taxon>
        <taxon>Solanales</taxon>
        <taxon>Solanaceae</taxon>
        <taxon>Nicotianoideae</taxon>
        <taxon>Nicotianeae</taxon>
        <taxon>Nicotiana</taxon>
    </lineage>
</organism>
<sequence length="113" mass="13278">RYTIIGKFLTNRPNIKRIRSVFAERVSLKGDVKIGVYDFRIVFIDVRNDDDCKIVWFKRPIEVDSLEQSNGGNQEDGFTQVKNKRNRKTKNNQQQTYASTNNVKKEPKNQIQE</sequence>
<evidence type="ECO:0000313" key="4">
    <source>
        <dbReference type="Proteomes" id="UP000187609"/>
    </source>
</evidence>
<protein>
    <recommendedName>
        <fullName evidence="2">DUF4283 domain-containing protein</fullName>
    </recommendedName>
</protein>
<evidence type="ECO:0000259" key="2">
    <source>
        <dbReference type="Pfam" id="PF14111"/>
    </source>
</evidence>